<evidence type="ECO:0000313" key="2">
    <source>
        <dbReference type="EMBL" id="KAL3794700.1"/>
    </source>
</evidence>
<feature type="domain" description="DUF4246" evidence="1">
    <location>
        <begin position="191"/>
        <end position="342"/>
    </location>
</feature>
<feature type="domain" description="DUF4246" evidence="1">
    <location>
        <begin position="369"/>
        <end position="517"/>
    </location>
</feature>
<dbReference type="EMBL" id="JALLPJ020000345">
    <property type="protein sequence ID" value="KAL3794700.1"/>
    <property type="molecule type" value="Genomic_DNA"/>
</dbReference>
<organism evidence="2 3">
    <name type="scientific">Cyclotella atomus</name>
    <dbReference type="NCBI Taxonomy" id="382360"/>
    <lineage>
        <taxon>Eukaryota</taxon>
        <taxon>Sar</taxon>
        <taxon>Stramenopiles</taxon>
        <taxon>Ochrophyta</taxon>
        <taxon>Bacillariophyta</taxon>
        <taxon>Coscinodiscophyceae</taxon>
        <taxon>Thalassiosirophycidae</taxon>
        <taxon>Stephanodiscales</taxon>
        <taxon>Stephanodiscaceae</taxon>
        <taxon>Cyclotella</taxon>
    </lineage>
</organism>
<comment type="caution">
    <text evidence="2">The sequence shown here is derived from an EMBL/GenBank/DDBJ whole genome shotgun (WGS) entry which is preliminary data.</text>
</comment>
<name>A0ABD3Q9A4_9STRA</name>
<evidence type="ECO:0000259" key="1">
    <source>
        <dbReference type="Pfam" id="PF14033"/>
    </source>
</evidence>
<dbReference type="PANTHER" id="PTHR33119:SF1">
    <property type="entry name" value="FE2OG DIOXYGENASE DOMAIN-CONTAINING PROTEIN"/>
    <property type="match status" value="1"/>
</dbReference>
<dbReference type="AlphaFoldDB" id="A0ABD3Q9A4"/>
<dbReference type="InterPro" id="IPR049192">
    <property type="entry name" value="DUF4246_C"/>
</dbReference>
<proteinExistence type="predicted"/>
<dbReference type="InterPro" id="IPR025340">
    <property type="entry name" value="DUF4246"/>
</dbReference>
<protein>
    <recommendedName>
        <fullName evidence="1">DUF4246 domain-containing protein</fullName>
    </recommendedName>
</protein>
<dbReference type="Proteomes" id="UP001530400">
    <property type="component" value="Unassembled WGS sequence"/>
</dbReference>
<keyword evidence="3" id="KW-1185">Reference proteome</keyword>
<dbReference type="Pfam" id="PF14033">
    <property type="entry name" value="DUF4246"/>
    <property type="match status" value="2"/>
</dbReference>
<accession>A0ABD3Q9A4</accession>
<dbReference type="PANTHER" id="PTHR33119">
    <property type="entry name" value="IFI3P"/>
    <property type="match status" value="1"/>
</dbReference>
<reference evidence="2 3" key="1">
    <citation type="submission" date="2024-10" db="EMBL/GenBank/DDBJ databases">
        <title>Updated reference genomes for cyclostephanoid diatoms.</title>
        <authorList>
            <person name="Roberts W.R."/>
            <person name="Alverson A.J."/>
        </authorList>
    </citation>
    <scope>NUCLEOTIDE SEQUENCE [LARGE SCALE GENOMIC DNA]</scope>
    <source>
        <strain evidence="2 3">AJA010-31</strain>
    </source>
</reference>
<evidence type="ECO:0000313" key="3">
    <source>
        <dbReference type="Proteomes" id="UP001530400"/>
    </source>
</evidence>
<sequence>MTLGCRNTRLNELDTNDTKLKDLHADDMMKYQLAEMIRGAVSGMLRAESIYDLLEHAGIGFTFDGVGTQYEELFLPINDRSRCEDHPFSCFTAAIVGTFLIPENAECVVGGPVGSGFLSLFLPRCPNGICISPITGIIQDVTETKSYRVRVLLEVLAEYDCISDFNHRRLPISSISFDALETHQNRKGLVEGVVIVDDVIGNDLAEVLTSSMNALAKHQELSDGVDYHPYSNCIVRDLVHPGLYSYVKGVTSLRASAVVSEPTDSNSQADPSADFWGRRYEDSVYQWLSTYFNTSADGRCTIEDYINHLTPREHPVNSNLHESLARLFEQFLPYIESVYSYICAIQPMLHFAESDVEWNHRCFDSIEIVITKIVDYELKPGQRHEGVWHVEGMSHEEIHCILDRDESIVGGDLLFERAFFQDEADTIYSRVPQIRSPILEKHISDGLTKLGRVETPKGRLIVFPNSHVHKVTEMINNSSNDAEATLPQRRRIVVFFLVKLNKRIVSTREVASQREGAMSREDALRHRLELMQERKYHNQDWNVRRIELVNINTKRYT</sequence>
<gene>
    <name evidence="2" type="ORF">ACHAWO_012347</name>
</gene>